<name>A0AC35TNG4_9BILA</name>
<accession>A0AC35TNG4</accession>
<organism evidence="1 2">
    <name type="scientific">Rhabditophanes sp. KR3021</name>
    <dbReference type="NCBI Taxonomy" id="114890"/>
    <lineage>
        <taxon>Eukaryota</taxon>
        <taxon>Metazoa</taxon>
        <taxon>Ecdysozoa</taxon>
        <taxon>Nematoda</taxon>
        <taxon>Chromadorea</taxon>
        <taxon>Rhabditida</taxon>
        <taxon>Tylenchina</taxon>
        <taxon>Panagrolaimomorpha</taxon>
        <taxon>Strongyloidoidea</taxon>
        <taxon>Alloionematidae</taxon>
        <taxon>Rhabditophanes</taxon>
    </lineage>
</organism>
<dbReference type="Proteomes" id="UP000095286">
    <property type="component" value="Unplaced"/>
</dbReference>
<evidence type="ECO:0000313" key="1">
    <source>
        <dbReference type="Proteomes" id="UP000095286"/>
    </source>
</evidence>
<sequence>MVVIAIIILLVKFLGMSSGCGQGLTQLRYRTNLELMYCEPNSTKDPCPEMVGASDVSCQADYGNTNKKNSLNWQKVKNETNPNSNDIQINEESNEFLLDSLDTLLNQGLAYFTNEPSPSNQSTIRPLSLTELLQMSNFGLGSENGHGFDLDLATSSTVATKTAEEDELKVTISDDSEQPENSISVR</sequence>
<reference evidence="2" key="1">
    <citation type="submission" date="2016-11" db="UniProtKB">
        <authorList>
            <consortium name="WormBaseParasite"/>
        </authorList>
    </citation>
    <scope>IDENTIFICATION</scope>
    <source>
        <strain evidence="2">KR3021</strain>
    </source>
</reference>
<proteinExistence type="predicted"/>
<evidence type="ECO:0000313" key="2">
    <source>
        <dbReference type="WBParaSite" id="RSKR_0000241500.1"/>
    </source>
</evidence>
<protein>
    <submittedName>
        <fullName evidence="2">Uncharacterized protein</fullName>
    </submittedName>
</protein>
<dbReference type="WBParaSite" id="RSKR_0000241500.1">
    <property type="protein sequence ID" value="RSKR_0000241500.1"/>
    <property type="gene ID" value="RSKR_0000241500"/>
</dbReference>